<accession>A0A015X7D3</accession>
<name>A0A015X7D3_BACFG</name>
<evidence type="ECO:0000313" key="1">
    <source>
        <dbReference type="EMBL" id="EXZ27568.1"/>
    </source>
</evidence>
<gene>
    <name evidence="1" type="ORF">M136_3133</name>
</gene>
<dbReference type="Proteomes" id="UP000022082">
    <property type="component" value="Unassembled WGS sequence"/>
</dbReference>
<protein>
    <submittedName>
        <fullName evidence="1">Uncharacterized protein</fullName>
    </submittedName>
</protein>
<sequence length="41" mass="4892">MYAKKCKDKKGSEISFRAEMIRFKLLVLSLQLELMRKSWAN</sequence>
<reference evidence="1 2" key="1">
    <citation type="submission" date="2014-02" db="EMBL/GenBank/DDBJ databases">
        <authorList>
            <person name="Sears C."/>
            <person name="Carroll K."/>
            <person name="Sack B.R."/>
            <person name="Qadri F."/>
            <person name="Myers L.L."/>
            <person name="Chung G.-T."/>
            <person name="Escheverria P."/>
            <person name="Fraser C.M."/>
            <person name="Sadzewicz L."/>
            <person name="Shefchek K.A."/>
            <person name="Tallon L."/>
            <person name="Das S.P."/>
            <person name="Daugherty S."/>
            <person name="Mongodin E.F."/>
        </authorList>
    </citation>
    <scope>NUCLEOTIDE SEQUENCE [LARGE SCALE GENOMIC DNA]</scope>
    <source>
        <strain evidence="1 2">S36L11</strain>
    </source>
</reference>
<proteinExistence type="predicted"/>
<dbReference type="AlphaFoldDB" id="A0A015X7D3"/>
<organism evidence="1 2">
    <name type="scientific">Bacteroides fragilis str. S36L11</name>
    <dbReference type="NCBI Taxonomy" id="1339327"/>
    <lineage>
        <taxon>Bacteria</taxon>
        <taxon>Pseudomonadati</taxon>
        <taxon>Bacteroidota</taxon>
        <taxon>Bacteroidia</taxon>
        <taxon>Bacteroidales</taxon>
        <taxon>Bacteroidaceae</taxon>
        <taxon>Bacteroides</taxon>
    </lineage>
</organism>
<dbReference type="EMBL" id="JGDJ01000246">
    <property type="protein sequence ID" value="EXZ27568.1"/>
    <property type="molecule type" value="Genomic_DNA"/>
</dbReference>
<evidence type="ECO:0000313" key="2">
    <source>
        <dbReference type="Proteomes" id="UP000022082"/>
    </source>
</evidence>
<comment type="caution">
    <text evidence="1">The sequence shown here is derived from an EMBL/GenBank/DDBJ whole genome shotgun (WGS) entry which is preliminary data.</text>
</comment>